<evidence type="ECO:0000313" key="9">
    <source>
        <dbReference type="Proteomes" id="UP000000305"/>
    </source>
</evidence>
<dbReference type="Gene3D" id="1.20.1250.20">
    <property type="entry name" value="MFS general substrate transporter like domains"/>
    <property type="match status" value="3"/>
</dbReference>
<keyword evidence="3 6" id="KW-0812">Transmembrane</keyword>
<feature type="transmembrane region" description="Helical" evidence="6">
    <location>
        <begin position="407"/>
        <end position="428"/>
    </location>
</feature>
<feature type="transmembrane region" description="Helical" evidence="6">
    <location>
        <begin position="43"/>
        <end position="63"/>
    </location>
</feature>
<dbReference type="InParanoid" id="E9FWC7"/>
<dbReference type="KEGG" id="dpx:DAPPUDRAFT_305574"/>
<accession>E9FWC7</accession>
<comment type="similarity">
    <text evidence="2">Belongs to the major facilitator superfamily. MFSD6 family.</text>
</comment>
<gene>
    <name evidence="8" type="ORF">DAPPUDRAFT_305574</name>
</gene>
<dbReference type="SUPFAM" id="SSF103473">
    <property type="entry name" value="MFS general substrate transporter"/>
    <property type="match status" value="2"/>
</dbReference>
<comment type="subcellular location">
    <subcellularLocation>
        <location evidence="1">Membrane</location>
        <topology evidence="1">Multi-pass membrane protein</topology>
    </subcellularLocation>
</comment>
<sequence length="712" mass="78667">MVETNNNNSQRPRVTFQVKPEKKKGLALLIYDLKQPKLIPVKLLTFIILSGVGVLLPFTTIHMKSLGLSFQEVGSIYGVSSIAAILSPFLIGLIADKLGNFKILMSAVHGLLAIIALLFLTVPAGKTWHLYPENITFALGCSDSKSDYLNSATLTLTDLDSNPCHVQSNWIRENLNNISVALEECGYVCYDQSSDGIKSEAIELNQEVDPSMPIVALKEVVLPKVEFREAVFFPNYWSLDTTCTPTRVGEDVCVLNRKNGSQTSQVNTTIGLDFFTESVNTKGLFPVKWMVLEDATGSDQKQTNFQCGTYGADEKLHQTVYFKDSNQADNDRAVYQFCRPQCIVRINRFDLCHNMVREEIFNPQLTFWLYMCLRLFFDILLGGLDLFVGASVALVGELGGDYGFQRMFGYIGIAVFSPISGVLIDQFSEDESVLGNTRPAFYLFASLFGIAALGMLTINLDFKRPAENLLSDVSTLLKNIELDILLVVAFVSGKTTCANCARQAEIYGFIYLGICNGHGFYYLFLFLEEIGGTSSLMGLSSTFQCLTVIPLLLFSDRIFRKLSHPNVQVLCFAVNVIRLIGYSYLHNPHLCLLFESMDAISWNFARTSHVAYANQLGTTSTVASIQGLLGGLTFGLGFGVGSSGGSLLIGAYGQRVTFRILGGISFVTGLFYFLFNIFYLHPKKTARIDSAVNQNEIISEPSSTLPRDSGSR</sequence>
<feature type="transmembrane region" description="Helical" evidence="6">
    <location>
        <begin position="75"/>
        <end position="95"/>
    </location>
</feature>
<feature type="domain" description="Major facilitator superfamily associated" evidence="7">
    <location>
        <begin position="41"/>
        <end position="659"/>
    </location>
</feature>
<feature type="transmembrane region" description="Helical" evidence="6">
    <location>
        <begin position="536"/>
        <end position="555"/>
    </location>
</feature>
<dbReference type="OMA" id="GHTISTH"/>
<organism evidence="8 9">
    <name type="scientific">Daphnia pulex</name>
    <name type="common">Water flea</name>
    <dbReference type="NCBI Taxonomy" id="6669"/>
    <lineage>
        <taxon>Eukaryota</taxon>
        <taxon>Metazoa</taxon>
        <taxon>Ecdysozoa</taxon>
        <taxon>Arthropoda</taxon>
        <taxon>Crustacea</taxon>
        <taxon>Branchiopoda</taxon>
        <taxon>Diplostraca</taxon>
        <taxon>Cladocera</taxon>
        <taxon>Anomopoda</taxon>
        <taxon>Daphniidae</taxon>
        <taxon>Daphnia</taxon>
    </lineage>
</organism>
<evidence type="ECO:0000256" key="4">
    <source>
        <dbReference type="ARBA" id="ARBA00022989"/>
    </source>
</evidence>
<evidence type="ECO:0000256" key="1">
    <source>
        <dbReference type="ARBA" id="ARBA00004141"/>
    </source>
</evidence>
<evidence type="ECO:0000256" key="5">
    <source>
        <dbReference type="ARBA" id="ARBA00023136"/>
    </source>
</evidence>
<evidence type="ECO:0000259" key="7">
    <source>
        <dbReference type="Pfam" id="PF12832"/>
    </source>
</evidence>
<dbReference type="PhylomeDB" id="E9FWC7"/>
<proteinExistence type="inferred from homology"/>
<feature type="transmembrane region" description="Helical" evidence="6">
    <location>
        <begin position="628"/>
        <end position="653"/>
    </location>
</feature>
<dbReference type="EMBL" id="GL732526">
    <property type="protein sequence ID" value="EFX88452.1"/>
    <property type="molecule type" value="Genomic_DNA"/>
</dbReference>
<dbReference type="GO" id="GO:0016020">
    <property type="term" value="C:membrane"/>
    <property type="evidence" value="ECO:0000318"/>
    <property type="project" value="GO_Central"/>
</dbReference>
<dbReference type="Proteomes" id="UP000000305">
    <property type="component" value="Unassembled WGS sequence"/>
</dbReference>
<dbReference type="InterPro" id="IPR036259">
    <property type="entry name" value="MFS_trans_sf"/>
</dbReference>
<dbReference type="Pfam" id="PF12832">
    <property type="entry name" value="MFS_1_like"/>
    <property type="match status" value="1"/>
</dbReference>
<feature type="transmembrane region" description="Helical" evidence="6">
    <location>
        <begin position="660"/>
        <end position="680"/>
    </location>
</feature>
<reference evidence="8 9" key="1">
    <citation type="journal article" date="2011" name="Science">
        <title>The ecoresponsive genome of Daphnia pulex.</title>
        <authorList>
            <person name="Colbourne J.K."/>
            <person name="Pfrender M.E."/>
            <person name="Gilbert D."/>
            <person name="Thomas W.K."/>
            <person name="Tucker A."/>
            <person name="Oakley T.H."/>
            <person name="Tokishita S."/>
            <person name="Aerts A."/>
            <person name="Arnold G.J."/>
            <person name="Basu M.K."/>
            <person name="Bauer D.J."/>
            <person name="Caceres C.E."/>
            <person name="Carmel L."/>
            <person name="Casola C."/>
            <person name="Choi J.H."/>
            <person name="Detter J.C."/>
            <person name="Dong Q."/>
            <person name="Dusheyko S."/>
            <person name="Eads B.D."/>
            <person name="Frohlich T."/>
            <person name="Geiler-Samerotte K.A."/>
            <person name="Gerlach D."/>
            <person name="Hatcher P."/>
            <person name="Jogdeo S."/>
            <person name="Krijgsveld J."/>
            <person name="Kriventseva E.V."/>
            <person name="Kultz D."/>
            <person name="Laforsch C."/>
            <person name="Lindquist E."/>
            <person name="Lopez J."/>
            <person name="Manak J.R."/>
            <person name="Muller J."/>
            <person name="Pangilinan J."/>
            <person name="Patwardhan R.P."/>
            <person name="Pitluck S."/>
            <person name="Pritham E.J."/>
            <person name="Rechtsteiner A."/>
            <person name="Rho M."/>
            <person name="Rogozin I.B."/>
            <person name="Sakarya O."/>
            <person name="Salamov A."/>
            <person name="Schaack S."/>
            <person name="Shapiro H."/>
            <person name="Shiga Y."/>
            <person name="Skalitzky C."/>
            <person name="Smith Z."/>
            <person name="Souvorov A."/>
            <person name="Sung W."/>
            <person name="Tang Z."/>
            <person name="Tsuchiya D."/>
            <person name="Tu H."/>
            <person name="Vos H."/>
            <person name="Wang M."/>
            <person name="Wolf Y.I."/>
            <person name="Yamagata H."/>
            <person name="Yamada T."/>
            <person name="Ye Y."/>
            <person name="Shaw J.R."/>
            <person name="Andrews J."/>
            <person name="Crease T.J."/>
            <person name="Tang H."/>
            <person name="Lucas S.M."/>
            <person name="Robertson H.M."/>
            <person name="Bork P."/>
            <person name="Koonin E.V."/>
            <person name="Zdobnov E.M."/>
            <person name="Grigoriev I.V."/>
            <person name="Lynch M."/>
            <person name="Boore J.L."/>
        </authorList>
    </citation>
    <scope>NUCLEOTIDE SEQUENCE [LARGE SCALE GENOMIC DNA]</scope>
</reference>
<dbReference type="InterPro" id="IPR051717">
    <property type="entry name" value="MFS_MFSD6"/>
</dbReference>
<feature type="transmembrane region" description="Helical" evidence="6">
    <location>
        <begin position="506"/>
        <end position="524"/>
    </location>
</feature>
<dbReference type="InterPro" id="IPR024989">
    <property type="entry name" value="MFS_assoc_dom"/>
</dbReference>
<dbReference type="AlphaFoldDB" id="E9FWC7"/>
<name>E9FWC7_DAPPU</name>
<keyword evidence="9" id="KW-1185">Reference proteome</keyword>
<feature type="transmembrane region" description="Helical" evidence="6">
    <location>
        <begin position="440"/>
        <end position="460"/>
    </location>
</feature>
<keyword evidence="4 6" id="KW-1133">Transmembrane helix</keyword>
<dbReference type="OrthoDB" id="10061976at2759"/>
<evidence type="ECO:0000256" key="2">
    <source>
        <dbReference type="ARBA" id="ARBA00005241"/>
    </source>
</evidence>
<evidence type="ECO:0000256" key="3">
    <source>
        <dbReference type="ARBA" id="ARBA00022692"/>
    </source>
</evidence>
<dbReference type="eggNOG" id="KOG3762">
    <property type="taxonomic scope" value="Eukaryota"/>
</dbReference>
<feature type="transmembrane region" description="Helical" evidence="6">
    <location>
        <begin position="367"/>
        <end position="395"/>
    </location>
</feature>
<dbReference type="HOGENOM" id="CLU_013133_3_1_1"/>
<keyword evidence="5 6" id="KW-0472">Membrane</keyword>
<dbReference type="PANTHER" id="PTHR16172:SF35">
    <property type="entry name" value="MAJOR FACILITATOR SUPERFAMILY (MFS) PROFILE DOMAIN-CONTAINING PROTEIN"/>
    <property type="match status" value="1"/>
</dbReference>
<dbReference type="PANTHER" id="PTHR16172">
    <property type="entry name" value="MAJOR FACILITATOR SUPERFAMILY DOMAIN-CONTAINING PROTEIN 6-LIKE"/>
    <property type="match status" value="1"/>
</dbReference>
<feature type="transmembrane region" description="Helical" evidence="6">
    <location>
        <begin position="107"/>
        <end position="125"/>
    </location>
</feature>
<protein>
    <recommendedName>
        <fullName evidence="7">Major facilitator superfamily associated domain-containing protein</fullName>
    </recommendedName>
</protein>
<evidence type="ECO:0000313" key="8">
    <source>
        <dbReference type="EMBL" id="EFX88452.1"/>
    </source>
</evidence>
<evidence type="ECO:0000256" key="6">
    <source>
        <dbReference type="SAM" id="Phobius"/>
    </source>
</evidence>